<accession>A0AAD7DFF4</accession>
<name>A0AAD7DFF4_MYCRO</name>
<evidence type="ECO:0000313" key="3">
    <source>
        <dbReference type="Proteomes" id="UP001221757"/>
    </source>
</evidence>
<gene>
    <name evidence="2" type="ORF">B0H17DRAFT_1331641</name>
</gene>
<sequence>MPKRKKKQTEGPHFTVQSTLQCPVCFKDIHVGLGGFHNIKNHQTPGNCKPPPPPDRKITDMFPQKLAAPGFVPPTGFSAPVVNLTSTSGVTGAATGAVSDEPLTIKRSHSMDSLYLSCDDHAQAAVVVHSAHPIAVSGDRSEPSEALQEDASESSNGTEPKRKRAKFLNSGCDVNGCKIEEVKKKQGELL</sequence>
<dbReference type="EMBL" id="JARKIE010000069">
    <property type="protein sequence ID" value="KAJ7689871.1"/>
    <property type="molecule type" value="Genomic_DNA"/>
</dbReference>
<protein>
    <submittedName>
        <fullName evidence="2">Uncharacterized protein</fullName>
    </submittedName>
</protein>
<dbReference type="Proteomes" id="UP001221757">
    <property type="component" value="Unassembled WGS sequence"/>
</dbReference>
<reference evidence="2" key="1">
    <citation type="submission" date="2023-03" db="EMBL/GenBank/DDBJ databases">
        <title>Massive genome expansion in bonnet fungi (Mycena s.s.) driven by repeated elements and novel gene families across ecological guilds.</title>
        <authorList>
            <consortium name="Lawrence Berkeley National Laboratory"/>
            <person name="Harder C.B."/>
            <person name="Miyauchi S."/>
            <person name="Viragh M."/>
            <person name="Kuo A."/>
            <person name="Thoen E."/>
            <person name="Andreopoulos B."/>
            <person name="Lu D."/>
            <person name="Skrede I."/>
            <person name="Drula E."/>
            <person name="Henrissat B."/>
            <person name="Morin E."/>
            <person name="Kohler A."/>
            <person name="Barry K."/>
            <person name="LaButti K."/>
            <person name="Morin E."/>
            <person name="Salamov A."/>
            <person name="Lipzen A."/>
            <person name="Mereny Z."/>
            <person name="Hegedus B."/>
            <person name="Baldrian P."/>
            <person name="Stursova M."/>
            <person name="Weitz H."/>
            <person name="Taylor A."/>
            <person name="Grigoriev I.V."/>
            <person name="Nagy L.G."/>
            <person name="Martin F."/>
            <person name="Kauserud H."/>
        </authorList>
    </citation>
    <scope>NUCLEOTIDE SEQUENCE</scope>
    <source>
        <strain evidence="2">CBHHK067</strain>
    </source>
</reference>
<keyword evidence="3" id="KW-1185">Reference proteome</keyword>
<proteinExistence type="predicted"/>
<evidence type="ECO:0000313" key="2">
    <source>
        <dbReference type="EMBL" id="KAJ7689871.1"/>
    </source>
</evidence>
<feature type="region of interest" description="Disordered" evidence="1">
    <location>
        <begin position="135"/>
        <end position="165"/>
    </location>
</feature>
<comment type="caution">
    <text evidence="2">The sequence shown here is derived from an EMBL/GenBank/DDBJ whole genome shotgun (WGS) entry which is preliminary data.</text>
</comment>
<organism evidence="2 3">
    <name type="scientific">Mycena rosella</name>
    <name type="common">Pink bonnet</name>
    <name type="synonym">Agaricus rosellus</name>
    <dbReference type="NCBI Taxonomy" id="1033263"/>
    <lineage>
        <taxon>Eukaryota</taxon>
        <taxon>Fungi</taxon>
        <taxon>Dikarya</taxon>
        <taxon>Basidiomycota</taxon>
        <taxon>Agaricomycotina</taxon>
        <taxon>Agaricomycetes</taxon>
        <taxon>Agaricomycetidae</taxon>
        <taxon>Agaricales</taxon>
        <taxon>Marasmiineae</taxon>
        <taxon>Mycenaceae</taxon>
        <taxon>Mycena</taxon>
    </lineage>
</organism>
<evidence type="ECO:0000256" key="1">
    <source>
        <dbReference type="SAM" id="MobiDB-lite"/>
    </source>
</evidence>
<dbReference type="AlphaFoldDB" id="A0AAD7DFF4"/>